<proteinExistence type="predicted"/>
<dbReference type="EMBL" id="LR796187">
    <property type="protein sequence ID" value="CAB4125954.1"/>
    <property type="molecule type" value="Genomic_DNA"/>
</dbReference>
<reference evidence="1" key="1">
    <citation type="submission" date="2020-04" db="EMBL/GenBank/DDBJ databases">
        <authorList>
            <person name="Chiriac C."/>
            <person name="Salcher M."/>
            <person name="Ghai R."/>
            <person name="Kavagutti S V."/>
        </authorList>
    </citation>
    <scope>NUCLEOTIDE SEQUENCE</scope>
</reference>
<accession>A0A6J5KU59</accession>
<sequence length="174" mass="20589">MKRDYATGSESNIEFFIGEEVEHTPAFGMKTLFVTGLQSVDEITSILLDTDCTHIFFGANHSFKPEPDDYHTWKQWEEMIEYFLDQDYLCSLDIPLQAVEQFNDGPLNEYNNFIPQIRVPIPYIKLWNYNTMIKIDDKDFKATNPGVWSWSLHDLKRRTKFTPWSDYKNDEIIK</sequence>
<dbReference type="EMBL" id="LR798231">
    <property type="protein sequence ID" value="CAB5209009.1"/>
    <property type="molecule type" value="Genomic_DNA"/>
</dbReference>
<protein>
    <submittedName>
        <fullName evidence="1">Uncharacterized protein</fullName>
    </submittedName>
</protein>
<organism evidence="1">
    <name type="scientific">uncultured Caudovirales phage</name>
    <dbReference type="NCBI Taxonomy" id="2100421"/>
    <lineage>
        <taxon>Viruses</taxon>
        <taxon>Duplodnaviria</taxon>
        <taxon>Heunggongvirae</taxon>
        <taxon>Uroviricota</taxon>
        <taxon>Caudoviricetes</taxon>
        <taxon>Peduoviridae</taxon>
        <taxon>Maltschvirus</taxon>
        <taxon>Maltschvirus maltsch</taxon>
    </lineage>
</organism>
<name>A0A6J5KU59_9CAUD</name>
<evidence type="ECO:0000313" key="2">
    <source>
        <dbReference type="EMBL" id="CAB5209009.1"/>
    </source>
</evidence>
<gene>
    <name evidence="2" type="ORF">UFOVP181_284</name>
    <name evidence="1" type="ORF">UFOVP57_355</name>
</gene>
<evidence type="ECO:0000313" key="1">
    <source>
        <dbReference type="EMBL" id="CAB4125954.1"/>
    </source>
</evidence>